<evidence type="ECO:0000256" key="3">
    <source>
        <dbReference type="ARBA" id="ARBA00022630"/>
    </source>
</evidence>
<dbReference type="Pfam" id="PF00881">
    <property type="entry name" value="Nitroreductase"/>
    <property type="match status" value="1"/>
</dbReference>
<dbReference type="Gene3D" id="3.40.109.10">
    <property type="entry name" value="NADH Oxidase"/>
    <property type="match status" value="1"/>
</dbReference>
<comment type="caution">
    <text evidence="7">The sequence shown here is derived from an EMBL/GenBank/DDBJ whole genome shotgun (WGS) entry which is preliminary data.</text>
</comment>
<dbReference type="InterPro" id="IPR029479">
    <property type="entry name" value="Nitroreductase"/>
</dbReference>
<evidence type="ECO:0000313" key="8">
    <source>
        <dbReference type="Proteomes" id="UP000179807"/>
    </source>
</evidence>
<comment type="cofactor">
    <cofactor evidence="1">
        <name>FMN</name>
        <dbReference type="ChEBI" id="CHEBI:58210"/>
    </cofactor>
</comment>
<evidence type="ECO:0000313" key="7">
    <source>
        <dbReference type="EMBL" id="OHT05998.1"/>
    </source>
</evidence>
<protein>
    <submittedName>
        <fullName evidence="7">Nitroreductase family protein</fullName>
    </submittedName>
</protein>
<dbReference type="GeneID" id="94839429"/>
<gene>
    <name evidence="7" type="ORF">TRFO_26067</name>
</gene>
<accession>A0A1J4K8K2</accession>
<evidence type="ECO:0000256" key="1">
    <source>
        <dbReference type="ARBA" id="ARBA00001917"/>
    </source>
</evidence>
<proteinExistence type="inferred from homology"/>
<dbReference type="PANTHER" id="PTHR43673:SF2">
    <property type="entry name" value="NITROREDUCTASE"/>
    <property type="match status" value="1"/>
</dbReference>
<dbReference type="RefSeq" id="XP_068359134.1">
    <property type="nucleotide sequence ID" value="XM_068504725.1"/>
</dbReference>
<feature type="domain" description="Nitroreductase" evidence="6">
    <location>
        <begin position="10"/>
        <end position="169"/>
    </location>
</feature>
<dbReference type="SUPFAM" id="SSF55469">
    <property type="entry name" value="FMN-dependent nitroreductase-like"/>
    <property type="match status" value="1"/>
</dbReference>
<keyword evidence="5" id="KW-0560">Oxidoreductase</keyword>
<reference evidence="7" key="1">
    <citation type="submission" date="2016-10" db="EMBL/GenBank/DDBJ databases">
        <authorList>
            <person name="Benchimol M."/>
            <person name="Almeida L.G."/>
            <person name="Vasconcelos A.T."/>
            <person name="Perreira-Neves A."/>
            <person name="Rosa I.A."/>
            <person name="Tasca T."/>
            <person name="Bogo M.R."/>
            <person name="de Souza W."/>
        </authorList>
    </citation>
    <scope>NUCLEOTIDE SEQUENCE [LARGE SCALE GENOMIC DNA]</scope>
    <source>
        <strain evidence="7">K</strain>
    </source>
</reference>
<keyword evidence="4" id="KW-0288">FMN</keyword>
<dbReference type="PANTHER" id="PTHR43673">
    <property type="entry name" value="NAD(P)H NITROREDUCTASE YDGI-RELATED"/>
    <property type="match status" value="1"/>
</dbReference>
<organism evidence="7 8">
    <name type="scientific">Tritrichomonas foetus</name>
    <dbReference type="NCBI Taxonomy" id="1144522"/>
    <lineage>
        <taxon>Eukaryota</taxon>
        <taxon>Metamonada</taxon>
        <taxon>Parabasalia</taxon>
        <taxon>Tritrichomonadida</taxon>
        <taxon>Tritrichomonadidae</taxon>
        <taxon>Tritrichomonas</taxon>
    </lineage>
</organism>
<dbReference type="EMBL" id="MLAK01000739">
    <property type="protein sequence ID" value="OHT05998.1"/>
    <property type="molecule type" value="Genomic_DNA"/>
</dbReference>
<evidence type="ECO:0000256" key="5">
    <source>
        <dbReference type="ARBA" id="ARBA00023002"/>
    </source>
</evidence>
<dbReference type="GO" id="GO:0016491">
    <property type="term" value="F:oxidoreductase activity"/>
    <property type="evidence" value="ECO:0007669"/>
    <property type="project" value="UniProtKB-KW"/>
</dbReference>
<sequence>MADTSMYENIMNRHTCRNYERDYEIPANVMKEIIDTALNSPFISEPDTNQIEFIVCTNRAKNQEAAEAQLEIFPQNVQDHLLSRKTQFGVENVMSCDASAEVIVYCRKENIVDNEKMNIDAGLAIMSICIASRAFGLETMCQGVMVGSGTAKVYGIPEDSIILGVAIGKAREGAHIPSRKIKNEVRFLE</sequence>
<name>A0A1J4K8K2_9EUKA</name>
<dbReference type="InterPro" id="IPR000415">
    <property type="entry name" value="Nitroreductase-like"/>
</dbReference>
<evidence type="ECO:0000256" key="2">
    <source>
        <dbReference type="ARBA" id="ARBA00007118"/>
    </source>
</evidence>
<keyword evidence="8" id="KW-1185">Reference proteome</keyword>
<keyword evidence="3" id="KW-0285">Flavoprotein</keyword>
<dbReference type="Proteomes" id="UP000179807">
    <property type="component" value="Unassembled WGS sequence"/>
</dbReference>
<dbReference type="AlphaFoldDB" id="A0A1J4K8K2"/>
<comment type="similarity">
    <text evidence="2">Belongs to the nitroreductase family.</text>
</comment>
<dbReference type="VEuPathDB" id="TrichDB:TRFO_26067"/>
<evidence type="ECO:0000259" key="6">
    <source>
        <dbReference type="Pfam" id="PF00881"/>
    </source>
</evidence>
<evidence type="ECO:0000256" key="4">
    <source>
        <dbReference type="ARBA" id="ARBA00022643"/>
    </source>
</evidence>